<dbReference type="Proteomes" id="UP000807353">
    <property type="component" value="Unassembled WGS sequence"/>
</dbReference>
<gene>
    <name evidence="1" type="ORF">BDZ94DRAFT_1327548</name>
</gene>
<keyword evidence="2" id="KW-1185">Reference proteome</keyword>
<proteinExistence type="predicted"/>
<comment type="caution">
    <text evidence="1">The sequence shown here is derived from an EMBL/GenBank/DDBJ whole genome shotgun (WGS) entry which is preliminary data.</text>
</comment>
<accession>A0A9P5XR66</accession>
<organism evidence="1 2">
    <name type="scientific">Collybia nuda</name>
    <dbReference type="NCBI Taxonomy" id="64659"/>
    <lineage>
        <taxon>Eukaryota</taxon>
        <taxon>Fungi</taxon>
        <taxon>Dikarya</taxon>
        <taxon>Basidiomycota</taxon>
        <taxon>Agaricomycotina</taxon>
        <taxon>Agaricomycetes</taxon>
        <taxon>Agaricomycetidae</taxon>
        <taxon>Agaricales</taxon>
        <taxon>Tricholomatineae</taxon>
        <taxon>Clitocybaceae</taxon>
        <taxon>Collybia</taxon>
    </lineage>
</organism>
<name>A0A9P5XR66_9AGAR</name>
<dbReference type="OrthoDB" id="3269456at2759"/>
<evidence type="ECO:0000313" key="1">
    <source>
        <dbReference type="EMBL" id="KAF9455479.1"/>
    </source>
</evidence>
<evidence type="ECO:0000313" key="2">
    <source>
        <dbReference type="Proteomes" id="UP000807353"/>
    </source>
</evidence>
<protein>
    <submittedName>
        <fullName evidence="1">Uncharacterized protein</fullName>
    </submittedName>
</protein>
<sequence length="324" mass="36452">MDEYFDIKQAAIMLRKVMGERLPKSEGHAVSKHLATFKCNGLVVKKFTDPKSWRIVKASTSGDTCEELVLTMQGVLGDINLPPLSSTEIPRVHRIAFLRQHVGLIGLGTPEFSTYTDKMLEVFQMISASMPEGYLQPWSPTQLNNHYQINAHSRYFTSEKEAKNLDAIPFSSLVDPTGVLGRMASRDFVHTIDNEVQYLIYTNRDGVSRYDPIDPAIFRTGDIVEIQFTVMAIPLRGIEQAKPLVILRALTLVDNSFSKEAYLKRAKAAIKPVKEPTVTLKLRRKVGYDDEEQDVRQSRHAIASLNLEDAKGAQGKQDITMNEI</sequence>
<dbReference type="EMBL" id="MU150653">
    <property type="protein sequence ID" value="KAF9455479.1"/>
    <property type="molecule type" value="Genomic_DNA"/>
</dbReference>
<dbReference type="AlphaFoldDB" id="A0A9P5XR66"/>
<reference evidence="1" key="1">
    <citation type="submission" date="2020-11" db="EMBL/GenBank/DDBJ databases">
        <authorList>
            <consortium name="DOE Joint Genome Institute"/>
            <person name="Ahrendt S."/>
            <person name="Riley R."/>
            <person name="Andreopoulos W."/>
            <person name="Labutti K."/>
            <person name="Pangilinan J."/>
            <person name="Ruiz-Duenas F.J."/>
            <person name="Barrasa J.M."/>
            <person name="Sanchez-Garcia M."/>
            <person name="Camarero S."/>
            <person name="Miyauchi S."/>
            <person name="Serrano A."/>
            <person name="Linde D."/>
            <person name="Babiker R."/>
            <person name="Drula E."/>
            <person name="Ayuso-Fernandez I."/>
            <person name="Pacheco R."/>
            <person name="Padilla G."/>
            <person name="Ferreira P."/>
            <person name="Barriuso J."/>
            <person name="Kellner H."/>
            <person name="Castanera R."/>
            <person name="Alfaro M."/>
            <person name="Ramirez L."/>
            <person name="Pisabarro A.G."/>
            <person name="Kuo A."/>
            <person name="Tritt A."/>
            <person name="Lipzen A."/>
            <person name="He G."/>
            <person name="Yan M."/>
            <person name="Ng V."/>
            <person name="Cullen D."/>
            <person name="Martin F."/>
            <person name="Rosso M.-N."/>
            <person name="Henrissat B."/>
            <person name="Hibbett D."/>
            <person name="Martinez A.T."/>
            <person name="Grigoriev I.V."/>
        </authorList>
    </citation>
    <scope>NUCLEOTIDE SEQUENCE</scope>
    <source>
        <strain evidence="1">CBS 247.69</strain>
    </source>
</reference>